<name>A0A5E6WRM1_PSEFL</name>
<reference evidence="1 2" key="1">
    <citation type="submission" date="2019-09" db="EMBL/GenBank/DDBJ databases">
        <authorList>
            <person name="Chandra G."/>
            <person name="Truman W A."/>
        </authorList>
    </citation>
    <scope>NUCLEOTIDE SEQUENCE [LARGE SCALE GENOMIC DNA]</scope>
    <source>
        <strain evidence="1">PS662</strain>
    </source>
</reference>
<evidence type="ECO:0008006" key="3">
    <source>
        <dbReference type="Google" id="ProtNLM"/>
    </source>
</evidence>
<dbReference type="Gene3D" id="2.30.110.50">
    <property type="match status" value="1"/>
</dbReference>
<evidence type="ECO:0000313" key="1">
    <source>
        <dbReference type="EMBL" id="VVN31240.1"/>
    </source>
</evidence>
<dbReference type="AlphaFoldDB" id="A0A5E6WRM1"/>
<sequence length="44" mass="4917">MFAPAYQIHFALTIEGLSSDFQVLSLQGREAISQPFVFEVELVS</sequence>
<dbReference type="Proteomes" id="UP000326953">
    <property type="component" value="Unassembled WGS sequence"/>
</dbReference>
<dbReference type="EMBL" id="CABVHK010000019">
    <property type="protein sequence ID" value="VVN31240.1"/>
    <property type="molecule type" value="Genomic_DNA"/>
</dbReference>
<gene>
    <name evidence="1" type="ORF">PS662_04892</name>
</gene>
<evidence type="ECO:0000313" key="2">
    <source>
        <dbReference type="Proteomes" id="UP000326953"/>
    </source>
</evidence>
<accession>A0A5E6WRM1</accession>
<dbReference type="SUPFAM" id="SSF69279">
    <property type="entry name" value="Phage tail proteins"/>
    <property type="match status" value="1"/>
</dbReference>
<proteinExistence type="predicted"/>
<organism evidence="1 2">
    <name type="scientific">Pseudomonas fluorescens</name>
    <dbReference type="NCBI Taxonomy" id="294"/>
    <lineage>
        <taxon>Bacteria</taxon>
        <taxon>Pseudomonadati</taxon>
        <taxon>Pseudomonadota</taxon>
        <taxon>Gammaproteobacteria</taxon>
        <taxon>Pseudomonadales</taxon>
        <taxon>Pseudomonadaceae</taxon>
        <taxon>Pseudomonas</taxon>
    </lineage>
</organism>
<protein>
    <recommendedName>
        <fullName evidence="3">Type VI secretion system tip protein VgrG</fullName>
    </recommendedName>
</protein>